<dbReference type="AlphaFoldDB" id="A0A6J6K7W6"/>
<proteinExistence type="predicted"/>
<evidence type="ECO:0000313" key="1">
    <source>
        <dbReference type="EMBL" id="CAB4644463.1"/>
    </source>
</evidence>
<reference evidence="1" key="1">
    <citation type="submission" date="2020-05" db="EMBL/GenBank/DDBJ databases">
        <authorList>
            <person name="Chiriac C."/>
            <person name="Salcher M."/>
            <person name="Ghai R."/>
            <person name="Kavagutti S V."/>
        </authorList>
    </citation>
    <scope>NUCLEOTIDE SEQUENCE</scope>
</reference>
<accession>A0A6J6K7W6</accession>
<gene>
    <name evidence="1" type="ORF">UFOPK2158_00844</name>
</gene>
<dbReference type="EMBL" id="CAEZVY010000080">
    <property type="protein sequence ID" value="CAB4644463.1"/>
    <property type="molecule type" value="Genomic_DNA"/>
</dbReference>
<sequence length="266" mass="28502">MIDGKHAGHHGEKHLSGADVARRLVATDVLFSSLQSQAIGGVAIGVFRDADQATRHLTLEASAHGQVASVGTAKAKRNTKALRRSHGNVSPEFSGRSNERECQQICGNHSEATVGMRLRDSVSWVNDPARRTRVLNKDTKTFRQRGGEVALDEFNAERFSAPSQDGLGLRQSISVNNEDRAFLTGNATSQQHGLSNSCGLIKHGRVSGRHSGQVSDHGLEVQQGFQATLRNLWLVGGVGGIPTGVFEHVALNHTRGVGPVVAKTNQ</sequence>
<organism evidence="1">
    <name type="scientific">freshwater metagenome</name>
    <dbReference type="NCBI Taxonomy" id="449393"/>
    <lineage>
        <taxon>unclassified sequences</taxon>
        <taxon>metagenomes</taxon>
        <taxon>ecological metagenomes</taxon>
    </lineage>
</organism>
<protein>
    <submittedName>
        <fullName evidence="1">Unannotated protein</fullName>
    </submittedName>
</protein>
<name>A0A6J6K7W6_9ZZZZ</name>